<dbReference type="Pfam" id="PF13379">
    <property type="entry name" value="NMT1_2"/>
    <property type="match status" value="1"/>
</dbReference>
<organism evidence="4 5">
    <name type="scientific">Candidatus Manganitrophus noduliformans</name>
    <dbReference type="NCBI Taxonomy" id="2606439"/>
    <lineage>
        <taxon>Bacteria</taxon>
        <taxon>Pseudomonadati</taxon>
        <taxon>Nitrospirota</taxon>
        <taxon>Nitrospiria</taxon>
        <taxon>Candidatus Troglogloeales</taxon>
        <taxon>Candidatus Manganitrophaceae</taxon>
        <taxon>Candidatus Manganitrophus</taxon>
    </lineage>
</organism>
<proteinExistence type="inferred from homology"/>
<dbReference type="Proteomes" id="UP000534783">
    <property type="component" value="Unassembled WGS sequence"/>
</dbReference>
<keyword evidence="3" id="KW-0732">Signal</keyword>
<dbReference type="SUPFAM" id="SSF53850">
    <property type="entry name" value="Periplasmic binding protein-like II"/>
    <property type="match status" value="1"/>
</dbReference>
<dbReference type="Gene3D" id="3.40.190.10">
    <property type="entry name" value="Periplasmic binding protein-like II"/>
    <property type="match status" value="2"/>
</dbReference>
<reference evidence="4 5" key="1">
    <citation type="journal article" date="2020" name="Nature">
        <title>Bacterial chemolithoautotrophy via manganese oxidation.</title>
        <authorList>
            <person name="Yu H."/>
            <person name="Leadbetter J.R."/>
        </authorList>
    </citation>
    <scope>NUCLEOTIDE SEQUENCE [LARGE SCALE GENOMIC DNA]</scope>
    <source>
        <strain evidence="4 5">Mn-1</strain>
    </source>
</reference>
<evidence type="ECO:0000313" key="5">
    <source>
        <dbReference type="Proteomes" id="UP000534783"/>
    </source>
</evidence>
<sequence length="329" mass="37952">MKLSMKSNCFFFIFFFLIAVLLSCQAPPEEPLQIGYIDWPGYEILYLAQQKDFFQEEKAPILLKDFSSFSDLRKALQLGRLDGAAMSINEMLLARLGEEYRVVFVLNVSQGADGIVGQHEFQSIRNLKHKRVGVELTGLGGYLLARALEIADMEISEVIRVNMTATIEAYTAFSERKVDAVVTFEPILSRLVTEQGGKILFTSREIPDEIINVLIFHKDALKYRRDDCLRVLRGYLKAREFWKKEPDQAIAIMARRERVSPDYFRQSLNGLLIPDLSTNLTYFGLSDTENYFLESIKNFQSFMEENDLPYGPVYFENLLNDLKRHEQFS</sequence>
<protein>
    <submittedName>
        <fullName evidence="4">Transporter substrate-binding domain-containing protein</fullName>
    </submittedName>
</protein>
<dbReference type="GO" id="GO:0042597">
    <property type="term" value="C:periplasmic space"/>
    <property type="evidence" value="ECO:0007669"/>
    <property type="project" value="UniProtKB-SubCell"/>
</dbReference>
<dbReference type="RefSeq" id="WP_168063748.1">
    <property type="nucleotide sequence ID" value="NZ_VTOW01000012.1"/>
</dbReference>
<dbReference type="PANTHER" id="PTHR30024">
    <property type="entry name" value="ALIPHATIC SULFONATES-BINDING PROTEIN-RELATED"/>
    <property type="match status" value="1"/>
</dbReference>
<accession>A0A7X6IDC6</accession>
<comment type="similarity">
    <text evidence="2">Belongs to the bacterial solute-binding protein SsuA/TauA family.</text>
</comment>
<dbReference type="PANTHER" id="PTHR30024:SF47">
    <property type="entry name" value="TAURINE-BINDING PERIPLASMIC PROTEIN"/>
    <property type="match status" value="1"/>
</dbReference>
<name>A0A7X6IDC6_9BACT</name>
<evidence type="ECO:0000256" key="2">
    <source>
        <dbReference type="ARBA" id="ARBA00010742"/>
    </source>
</evidence>
<gene>
    <name evidence="4" type="ORF">MNODULE_23815</name>
</gene>
<evidence type="ECO:0000313" key="4">
    <source>
        <dbReference type="EMBL" id="NKE73781.1"/>
    </source>
</evidence>
<dbReference type="EMBL" id="VTOW01000012">
    <property type="protein sequence ID" value="NKE73781.1"/>
    <property type="molecule type" value="Genomic_DNA"/>
</dbReference>
<dbReference type="PROSITE" id="PS51257">
    <property type="entry name" value="PROKAR_LIPOPROTEIN"/>
    <property type="match status" value="1"/>
</dbReference>
<evidence type="ECO:0000256" key="1">
    <source>
        <dbReference type="ARBA" id="ARBA00004418"/>
    </source>
</evidence>
<evidence type="ECO:0000256" key="3">
    <source>
        <dbReference type="ARBA" id="ARBA00022729"/>
    </source>
</evidence>
<keyword evidence="5" id="KW-1185">Reference proteome</keyword>
<comment type="caution">
    <text evidence="4">The sequence shown here is derived from an EMBL/GenBank/DDBJ whole genome shotgun (WGS) entry which is preliminary data.</text>
</comment>
<dbReference type="AlphaFoldDB" id="A0A7X6IDC6"/>
<comment type="subcellular location">
    <subcellularLocation>
        <location evidence="1">Periplasm</location>
    </subcellularLocation>
</comment>